<dbReference type="NCBIfam" id="TIGR00685">
    <property type="entry name" value="T6PP"/>
    <property type="match status" value="1"/>
</dbReference>
<dbReference type="Gene3D" id="3.40.50.2000">
    <property type="entry name" value="Glycogen Phosphorylase B"/>
    <property type="match status" value="2"/>
</dbReference>
<evidence type="ECO:0000256" key="1">
    <source>
        <dbReference type="ARBA" id="ARBA00005409"/>
    </source>
</evidence>
<dbReference type="GO" id="GO:0003825">
    <property type="term" value="F:alpha,alpha-trehalose-phosphate synthase (UDP-forming) activity"/>
    <property type="evidence" value="ECO:0007669"/>
    <property type="project" value="TreeGrafter"/>
</dbReference>
<evidence type="ECO:0000313" key="5">
    <source>
        <dbReference type="Proteomes" id="UP000076078"/>
    </source>
</evidence>
<feature type="compositionally biased region" description="Low complexity" evidence="3">
    <location>
        <begin position="842"/>
        <end position="870"/>
    </location>
</feature>
<name>A0A152A0U3_TIELA</name>
<keyword evidence="4" id="KW-0808">Transferase</keyword>
<dbReference type="Pfam" id="PF02358">
    <property type="entry name" value="Trehalose_PPase"/>
    <property type="match status" value="1"/>
</dbReference>
<organism evidence="4 5">
    <name type="scientific">Tieghemostelium lacteum</name>
    <name type="common">Slime mold</name>
    <name type="synonym">Dictyostelium lacteum</name>
    <dbReference type="NCBI Taxonomy" id="361077"/>
    <lineage>
        <taxon>Eukaryota</taxon>
        <taxon>Amoebozoa</taxon>
        <taxon>Evosea</taxon>
        <taxon>Eumycetozoa</taxon>
        <taxon>Dictyostelia</taxon>
        <taxon>Dictyosteliales</taxon>
        <taxon>Raperosteliaceae</taxon>
        <taxon>Tieghemostelium</taxon>
    </lineage>
</organism>
<proteinExistence type="inferred from homology"/>
<dbReference type="NCBIfam" id="TIGR01484">
    <property type="entry name" value="HAD-SF-IIB"/>
    <property type="match status" value="1"/>
</dbReference>
<dbReference type="InParanoid" id="A0A152A0U3"/>
<evidence type="ECO:0000256" key="2">
    <source>
        <dbReference type="ARBA" id="ARBA00006330"/>
    </source>
</evidence>
<dbReference type="AlphaFoldDB" id="A0A152A0U3"/>
<dbReference type="SUPFAM" id="SSF56784">
    <property type="entry name" value="HAD-like"/>
    <property type="match status" value="1"/>
</dbReference>
<accession>A0A152A0U3</accession>
<dbReference type="InterPro" id="IPR003337">
    <property type="entry name" value="Trehalose_PPase"/>
</dbReference>
<dbReference type="OMA" id="IFDYDGA"/>
<dbReference type="InterPro" id="IPR023214">
    <property type="entry name" value="HAD_sf"/>
</dbReference>
<dbReference type="PANTHER" id="PTHR10788">
    <property type="entry name" value="TREHALOSE-6-PHOSPHATE SYNTHASE"/>
    <property type="match status" value="1"/>
</dbReference>
<dbReference type="FunCoup" id="A0A152A0U3">
    <property type="interactions" value="23"/>
</dbReference>
<dbReference type="InterPro" id="IPR001830">
    <property type="entry name" value="Glyco_trans_20"/>
</dbReference>
<keyword evidence="5" id="KW-1185">Reference proteome</keyword>
<dbReference type="GO" id="GO:0005992">
    <property type="term" value="P:trehalose biosynthetic process"/>
    <property type="evidence" value="ECO:0007669"/>
    <property type="project" value="InterPro"/>
</dbReference>
<dbReference type="PANTHER" id="PTHR10788:SF20">
    <property type="match status" value="1"/>
</dbReference>
<dbReference type="CDD" id="cd03788">
    <property type="entry name" value="GT20_TPS"/>
    <property type="match status" value="1"/>
</dbReference>
<dbReference type="EMBL" id="LODT01000020">
    <property type="protein sequence ID" value="KYQ99845.1"/>
    <property type="molecule type" value="Genomic_DNA"/>
</dbReference>
<evidence type="ECO:0000313" key="4">
    <source>
        <dbReference type="EMBL" id="KYQ99845.1"/>
    </source>
</evidence>
<comment type="similarity">
    <text evidence="1">In the N-terminal section; belongs to the glycosyltransferase 20 family.</text>
</comment>
<dbReference type="Gene3D" id="3.40.50.1000">
    <property type="entry name" value="HAD superfamily/HAD-like"/>
    <property type="match status" value="1"/>
</dbReference>
<dbReference type="GO" id="GO:0004805">
    <property type="term" value="F:trehalose-phosphatase activity"/>
    <property type="evidence" value="ECO:0007669"/>
    <property type="project" value="TreeGrafter"/>
</dbReference>
<sequence>MEYTLPSPKSNSNRRLIIVSHSIPLSLKKLKLGVWAFEDRNLSSLVSSVSALKENNVIKSIVWLGCPSQELSNLKAEQKEIVNTQIEENSFCSVDSISNKLYDDACIKFTHHYLRCLFHYNISNVNFDEQKWLAYQEFNKQFAAKIKSIYQENDIIWIHGLQLLLLPQMLRKLIGPSEDIGMFLNVPFPAVEVFRCLPSRKKLLQGMLGANIVGFQTYCYVRYFNQSCTRILGAQVSFEGVKYKNDKTGDTRLTRVSAYAEGIDPREISKCLEFPQVRRRIQELKETFSGKKIIISKDHGEAMEATTRKLLAFEQFLKKNPNWISKVVFFLIVEPYNHNQVTTTASTTSSSFWSNNQTMNNMDTKNINETVARINGEYGKIGMNPIEYIHRSIEYEEMCALFTVAEVFINTPLREGMNLDIHDYVACHNLKVNPLATLILSEFDGSCRCFSGCILVNPYSINQMSVAISDALNLDPKESAKRQKDHLHYVLTNTSYVWCEAYLTDLTSFGLANDQSETESHQLRIKDLEKSILTTTKRLFIFDYDGAFKDLLPNSPQPLLPARIGRILKSIADDPNNVIYVISSRDTETLENLLENVPGVGLGSENGNFLRNSNGIQNPNMLSPNTSQSAINSTSSSSSAIQLLGSDVKVPEWQHLSAGRDMSWKETVVQVLEHFTERLPLSNLEVNKVTVLWSYEQCVSDYALELAQELLTCLMEIAGKTPIDISHNNKNIEIKPSGTGKANAMRKIIDENPNLDFIFCIGDDRTDVELFELLDRDNPNHFPVSVGSKKSYSKYYVPTQKRVLELLESMISLMTKVNSSKNINSHRRSSSYDTSFISSSFSVQKQQQQQAQQPTSTSTNNSEIENNSNTDIFESKSNFQNPLSPSSFGTGSSLKSGIITDGASTNSDDGGSSTCFSPFTVAGNLHHQHHLMQEKPDITIINSYPTHPFVANKLSLSSSSDGIKFSTTLENEPY</sequence>
<gene>
    <name evidence="4" type="ORF">DLAC_03797</name>
</gene>
<evidence type="ECO:0000256" key="3">
    <source>
        <dbReference type="SAM" id="MobiDB-lite"/>
    </source>
</evidence>
<dbReference type="Proteomes" id="UP000076078">
    <property type="component" value="Unassembled WGS sequence"/>
</dbReference>
<comment type="caution">
    <text evidence="4">The sequence shown here is derived from an EMBL/GenBank/DDBJ whole genome shotgun (WGS) entry which is preliminary data.</text>
</comment>
<dbReference type="SUPFAM" id="SSF53756">
    <property type="entry name" value="UDP-Glycosyltransferase/glycogen phosphorylase"/>
    <property type="match status" value="1"/>
</dbReference>
<feature type="region of interest" description="Disordered" evidence="3">
    <location>
        <begin position="842"/>
        <end position="879"/>
    </location>
</feature>
<dbReference type="Pfam" id="PF00982">
    <property type="entry name" value="Glyco_transf_20"/>
    <property type="match status" value="1"/>
</dbReference>
<reference evidence="4 5" key="1">
    <citation type="submission" date="2015-12" db="EMBL/GenBank/DDBJ databases">
        <title>Dictyostelia acquired genes for synthesis and detection of signals that induce cell-type specialization by lateral gene transfer from prokaryotes.</title>
        <authorList>
            <person name="Gloeckner G."/>
            <person name="Schaap P."/>
        </authorList>
    </citation>
    <scope>NUCLEOTIDE SEQUENCE [LARGE SCALE GENOMIC DNA]</scope>
    <source>
        <strain evidence="4 5">TK</strain>
    </source>
</reference>
<protein>
    <submittedName>
        <fullName evidence="4">Glycosyltransferase</fullName>
    </submittedName>
</protein>
<dbReference type="OrthoDB" id="755951at2759"/>
<dbReference type="InterPro" id="IPR036412">
    <property type="entry name" value="HAD-like_sf"/>
</dbReference>
<comment type="similarity">
    <text evidence="2">In the C-terminal section; belongs to the trehalose phosphatase family.</text>
</comment>
<dbReference type="STRING" id="361077.A0A152A0U3"/>
<dbReference type="InterPro" id="IPR006379">
    <property type="entry name" value="HAD-SF_hydro_IIB"/>
</dbReference>
<dbReference type="GO" id="GO:0005829">
    <property type="term" value="C:cytosol"/>
    <property type="evidence" value="ECO:0007669"/>
    <property type="project" value="TreeGrafter"/>
</dbReference>